<feature type="region of interest" description="Disordered" evidence="1">
    <location>
        <begin position="506"/>
        <end position="936"/>
    </location>
</feature>
<organism evidence="2">
    <name type="scientific">Ganoderma boninense</name>
    <dbReference type="NCBI Taxonomy" id="34458"/>
    <lineage>
        <taxon>Eukaryota</taxon>
        <taxon>Fungi</taxon>
        <taxon>Dikarya</taxon>
        <taxon>Basidiomycota</taxon>
        <taxon>Agaricomycotina</taxon>
        <taxon>Agaricomycetes</taxon>
        <taxon>Polyporales</taxon>
        <taxon>Polyporaceae</taxon>
        <taxon>Ganoderma</taxon>
    </lineage>
</organism>
<feature type="compositionally biased region" description="Pro residues" evidence="1">
    <location>
        <begin position="746"/>
        <end position="762"/>
    </location>
</feature>
<feature type="compositionally biased region" description="Low complexity" evidence="1">
    <location>
        <begin position="911"/>
        <end position="920"/>
    </location>
</feature>
<reference evidence="2" key="1">
    <citation type="submission" date="2019-10" db="EMBL/GenBank/DDBJ databases">
        <authorList>
            <person name="Nor Muhammad N."/>
        </authorList>
    </citation>
    <scope>NUCLEOTIDE SEQUENCE</scope>
</reference>
<feature type="compositionally biased region" description="Pro residues" evidence="1">
    <location>
        <begin position="864"/>
        <end position="892"/>
    </location>
</feature>
<evidence type="ECO:0000256" key="1">
    <source>
        <dbReference type="SAM" id="MobiDB-lite"/>
    </source>
</evidence>
<feature type="compositionally biased region" description="Low complexity" evidence="1">
    <location>
        <begin position="853"/>
        <end position="863"/>
    </location>
</feature>
<evidence type="ECO:0000313" key="2">
    <source>
        <dbReference type="EMBL" id="VWO99004.1"/>
    </source>
</evidence>
<feature type="compositionally biased region" description="Low complexity" evidence="1">
    <location>
        <begin position="821"/>
        <end position="835"/>
    </location>
</feature>
<dbReference type="GO" id="GO:0016740">
    <property type="term" value="F:transferase activity"/>
    <property type="evidence" value="ECO:0007669"/>
    <property type="project" value="UniProtKB-KW"/>
</dbReference>
<feature type="compositionally biased region" description="Pro residues" evidence="1">
    <location>
        <begin position="654"/>
        <end position="666"/>
    </location>
</feature>
<proteinExistence type="predicted"/>
<protein>
    <submittedName>
        <fullName evidence="2">Sulfhydrylase FUB7 )</fullName>
        <ecNumber evidence="2">2.5.1.-</ecNumber>
    </submittedName>
</protein>
<feature type="compositionally biased region" description="Pro residues" evidence="1">
    <location>
        <begin position="900"/>
        <end position="910"/>
    </location>
</feature>
<feature type="compositionally biased region" description="Polar residues" evidence="1">
    <location>
        <begin position="566"/>
        <end position="581"/>
    </location>
</feature>
<accession>A0A5K1K0T1</accession>
<dbReference type="EMBL" id="LR727331">
    <property type="protein sequence ID" value="VWO99004.1"/>
    <property type="molecule type" value="Genomic_DNA"/>
</dbReference>
<feature type="compositionally biased region" description="Low complexity" evidence="1">
    <location>
        <begin position="697"/>
        <end position="707"/>
    </location>
</feature>
<gene>
    <name evidence="2" type="primary">W7MS09</name>
</gene>
<dbReference type="EC" id="2.5.1.-" evidence="2"/>
<feature type="compositionally biased region" description="Pro residues" evidence="1">
    <location>
        <begin position="799"/>
        <end position="810"/>
    </location>
</feature>
<dbReference type="AlphaFoldDB" id="A0A5K1K0T1"/>
<name>A0A5K1K0T1_9APHY</name>
<keyword evidence="2" id="KW-0808">Transferase</keyword>
<sequence length="1022" mass="110344">MALVASCPAPLPTSTDVDVSLATFAQASQGLIQNGAVPILHYFNDLALFQPVASTSGGAPPPQTVQAQDIEHTIPKAVARIHQACQQAFGSTQPLKFDFEEDGFTHGKRCTLTITRPDGAIRTYASNTLYGRKYDAKASVCTLAISDGVIDFIFDERSKPSSSAIAFEHPSIPLDMDDSVKEIEQCCLEWASGRVKPFWLNISEPKFGKTHGCALRIRLGPRSSRVYSVNTIYNSTAEARKACAEAALADGVIDFIRSWAPSDYMDVVEETDTFSPIGLQQFFDSLPKPFPEAVDGRSAADINGPAWLNTTIQSARGSKFAPNFVWTSDARHNLHGCLLRLERPGEVRSYLVEARFVKRMEAKAAVCLLAMSEGVGDYIRDVAKAAEERLSPATRKHVSEVLQPLLTAEYRKVRGPGIQPAIEFDQDMNACGATMVVELAPNPSPQEVRRYTVPTEYCNRNDARLAVIHYAVQEGVIDFLRLQGKPRPPGYVPYAPQQEPQFVNRKRKNWDNGNGSGYSNDSGPRGGGDWSNHNDFGPSSAGGHFRGGWQNKKQRTGDAFHGGSGLDSSHSFWPSQTQSYRDSGPRGGFSQRGGFQPAWHSEQSYDAQPRRQGWKWNQPAVSRPPPSRGGFGGQFKASTRGGFAGPSGSIPRQQPVPVPFPPPPVQYPTVSMPSHQQSHPPPPSYPYPGGGAVPGNAQSAQAASSGAVPHAQHIPIPYQTPAPRPAVAPFGVPSAAPGGVSYSPYAAPPAAHPPPSQYPPQQYPYAAGPPSVPNNGQVAGYQQYPPPAQPQLPIQPVVSPAPPGPAPPVHGFPMFPYANFPPATLATPAMPANPTYGPSFMQLQPQLQPPRPLSQQLRPQHQLPTPPTVQPPPPPPPSVPPPPAPTSPPIPNPSTVLSKPPQPQPTPPTRPTSTSDPLSSWSTKPKNPGKVVSIPTTPKTNVQALYDYCNAHGMPTPQWGQELTNDDVRKHKVWVVIGKMKFEIPVPFSSLSQAQERVAGKVVDQFKAQGEVEARKTVSSKT</sequence>
<feature type="compositionally biased region" description="Low complexity" evidence="1">
    <location>
        <begin position="511"/>
        <end position="523"/>
    </location>
</feature>